<evidence type="ECO:0000313" key="1">
    <source>
        <dbReference type="EMBL" id="WOH36796.1"/>
    </source>
</evidence>
<name>A0ABZ0GLT9_9GAMM</name>
<evidence type="ECO:0000313" key="2">
    <source>
        <dbReference type="Proteomes" id="UP001301442"/>
    </source>
</evidence>
<proteinExistence type="predicted"/>
<sequence length="188" mass="21056">MTSSATNNQRKSRRTLLLVLAAFILPIVLAKLALDNQWFNYGVTNQGQLLQQPLTLEEIGLEKADIKQWFVIYSLPENCDEHCQQTLMGIEHAYLALGRETPRVTPIALSNSPFNAEQLQYINDKHWRVIDTPVAAQSALSSNQIYVADPLGNIVLTYTQPATVEDIPAFGKAMLSDLKKLLKYSRIG</sequence>
<protein>
    <recommendedName>
        <fullName evidence="3">Cytochrome oxidase assembly protein</fullName>
    </recommendedName>
</protein>
<dbReference type="RefSeq" id="WP_348395608.1">
    <property type="nucleotide sequence ID" value="NZ_CP136600.1"/>
</dbReference>
<keyword evidence="2" id="KW-1185">Reference proteome</keyword>
<accession>A0ABZ0GLT9</accession>
<dbReference type="Proteomes" id="UP001301442">
    <property type="component" value="Chromosome"/>
</dbReference>
<evidence type="ECO:0008006" key="3">
    <source>
        <dbReference type="Google" id="ProtNLM"/>
    </source>
</evidence>
<organism evidence="1 2">
    <name type="scientific">Thalassotalea fonticola</name>
    <dbReference type="NCBI Taxonomy" id="3065649"/>
    <lineage>
        <taxon>Bacteria</taxon>
        <taxon>Pseudomonadati</taxon>
        <taxon>Pseudomonadota</taxon>
        <taxon>Gammaproteobacteria</taxon>
        <taxon>Alteromonadales</taxon>
        <taxon>Colwelliaceae</taxon>
        <taxon>Thalassotalea</taxon>
    </lineage>
</organism>
<reference evidence="1 2" key="1">
    <citation type="submission" date="2023-09" db="EMBL/GenBank/DDBJ databases">
        <authorList>
            <person name="Qi X."/>
        </authorList>
    </citation>
    <scope>NUCLEOTIDE SEQUENCE [LARGE SCALE GENOMIC DNA]</scope>
    <source>
        <strain evidence="1 2">S1-1</strain>
    </source>
</reference>
<dbReference type="EMBL" id="CP136600">
    <property type="protein sequence ID" value="WOH36796.1"/>
    <property type="molecule type" value="Genomic_DNA"/>
</dbReference>
<gene>
    <name evidence="1" type="ORF">RI844_15665</name>
</gene>